<dbReference type="OrthoDB" id="2354161at2759"/>
<dbReference type="Proteomes" id="UP000266861">
    <property type="component" value="Unassembled WGS sequence"/>
</dbReference>
<dbReference type="AlphaFoldDB" id="A0A397I7V9"/>
<evidence type="ECO:0000313" key="2">
    <source>
        <dbReference type="Proteomes" id="UP000266861"/>
    </source>
</evidence>
<evidence type="ECO:0000313" key="1">
    <source>
        <dbReference type="EMBL" id="RHZ69856.1"/>
    </source>
</evidence>
<protein>
    <submittedName>
        <fullName evidence="1">Uncharacterized protein</fullName>
    </submittedName>
</protein>
<sequence length="432" mass="50915">MDKALTPEYLDWYAKLVELPSSLTDKIRLILYRAYTEETGLDPWINSESPQIEKTNNHLSQNCVIKISKFPEEKSIIHEAVHKRFPFLSYTNSNAWHRDVFKYTDSEAKCPICKEVHTRYCIWGDWSCLDKDDHYYLNCSFRIDQKKVIIAVQTLTPEYLDWYAKLVELPSSLTDKIRLILYRAYTEETGLDPWINSESPQIEKTNNHLSQNCVIKISKFPEEKSIIHEAVHKRFPFLSYTNSNAWHRDVFKYTDSEAKCPICKEVHTRYCIWGDWSCLDKDDHYYLNCSFRIDQKKVIIAVQSLSNKTQSPIPRTNPNKIYQYAIEHKIDPEKFSVITEAEKNKWAMGCFPADLERDIRLYHGGIKRNEDTRKYYKFLTDRERLVGEELLRHGILKSGLSTTWLDDLMKEWEGIHTQFTQIFSSDGITTKA</sequence>
<gene>
    <name evidence="1" type="ORF">Glove_277g14</name>
</gene>
<organism evidence="1 2">
    <name type="scientific">Diversispora epigaea</name>
    <dbReference type="NCBI Taxonomy" id="1348612"/>
    <lineage>
        <taxon>Eukaryota</taxon>
        <taxon>Fungi</taxon>
        <taxon>Fungi incertae sedis</taxon>
        <taxon>Mucoromycota</taxon>
        <taxon>Glomeromycotina</taxon>
        <taxon>Glomeromycetes</taxon>
        <taxon>Diversisporales</taxon>
        <taxon>Diversisporaceae</taxon>
        <taxon>Diversispora</taxon>
    </lineage>
</organism>
<accession>A0A397I7V9</accession>
<comment type="caution">
    <text evidence="1">The sequence shown here is derived from an EMBL/GenBank/DDBJ whole genome shotgun (WGS) entry which is preliminary data.</text>
</comment>
<proteinExistence type="predicted"/>
<reference evidence="1 2" key="1">
    <citation type="submission" date="2018-08" db="EMBL/GenBank/DDBJ databases">
        <title>Genome and evolution of the arbuscular mycorrhizal fungus Diversispora epigaea (formerly Glomus versiforme) and its bacterial endosymbionts.</title>
        <authorList>
            <person name="Sun X."/>
            <person name="Fei Z."/>
            <person name="Harrison M."/>
        </authorList>
    </citation>
    <scope>NUCLEOTIDE SEQUENCE [LARGE SCALE GENOMIC DNA]</scope>
    <source>
        <strain evidence="1 2">IT104</strain>
    </source>
</reference>
<keyword evidence="2" id="KW-1185">Reference proteome</keyword>
<name>A0A397I7V9_9GLOM</name>
<dbReference type="EMBL" id="PQFF01000254">
    <property type="protein sequence ID" value="RHZ69856.1"/>
    <property type="molecule type" value="Genomic_DNA"/>
</dbReference>